<dbReference type="PANTHER" id="PTHR43588">
    <property type="entry name" value="COBALT-PRECORRIN-8 METHYLMUTASE"/>
    <property type="match status" value="1"/>
</dbReference>
<evidence type="ECO:0000313" key="6">
    <source>
        <dbReference type="EMBL" id="RPE63201.1"/>
    </source>
</evidence>
<evidence type="ECO:0000256" key="3">
    <source>
        <dbReference type="ARBA" id="ARBA00022573"/>
    </source>
</evidence>
<dbReference type="UniPathway" id="UPA00148"/>
<keyword evidence="4" id="KW-0413">Isomerase</keyword>
<dbReference type="Pfam" id="PF02570">
    <property type="entry name" value="CbiC"/>
    <property type="match status" value="1"/>
</dbReference>
<dbReference type="Gene3D" id="3.40.50.10230">
    <property type="entry name" value="Cobalamin biosynthesis CobH/CbiC, precorrin-8X methylmutase"/>
    <property type="match status" value="1"/>
</dbReference>
<evidence type="ECO:0000259" key="5">
    <source>
        <dbReference type="Pfam" id="PF02570"/>
    </source>
</evidence>
<evidence type="ECO:0000256" key="1">
    <source>
        <dbReference type="ARBA" id="ARBA00004953"/>
    </source>
</evidence>
<accession>A0A3N4U7X2</accession>
<organism evidence="6 7">
    <name type="scientific">Pacificibacter maritimus</name>
    <dbReference type="NCBI Taxonomy" id="762213"/>
    <lineage>
        <taxon>Bacteria</taxon>
        <taxon>Pseudomonadati</taxon>
        <taxon>Pseudomonadota</taxon>
        <taxon>Alphaproteobacteria</taxon>
        <taxon>Rhodobacterales</taxon>
        <taxon>Roseobacteraceae</taxon>
        <taxon>Pacificibacter</taxon>
    </lineage>
</organism>
<evidence type="ECO:0000256" key="2">
    <source>
        <dbReference type="ARBA" id="ARBA00009774"/>
    </source>
</evidence>
<dbReference type="GO" id="GO:0009236">
    <property type="term" value="P:cobalamin biosynthetic process"/>
    <property type="evidence" value="ECO:0007669"/>
    <property type="project" value="UniProtKB-UniPathway"/>
</dbReference>
<reference evidence="6 7" key="1">
    <citation type="submission" date="2018-11" db="EMBL/GenBank/DDBJ databases">
        <title>Genomic Encyclopedia of Type Strains, Phase IV (KMG-IV): sequencing the most valuable type-strain genomes for metagenomic binning, comparative biology and taxonomic classification.</title>
        <authorList>
            <person name="Goeker M."/>
        </authorList>
    </citation>
    <scope>NUCLEOTIDE SEQUENCE [LARGE SCALE GENOMIC DNA]</scope>
    <source>
        <strain evidence="6 7">DSM 104731</strain>
    </source>
</reference>
<comment type="pathway">
    <text evidence="1">Cofactor biosynthesis; adenosylcobalamin biosynthesis.</text>
</comment>
<dbReference type="InterPro" id="IPR036588">
    <property type="entry name" value="CobH/CbiC_sf"/>
</dbReference>
<name>A0A3N4U7X2_9RHOB</name>
<keyword evidence="7" id="KW-1185">Reference proteome</keyword>
<dbReference type="EMBL" id="RKQK01000005">
    <property type="protein sequence ID" value="RPE63201.1"/>
    <property type="molecule type" value="Genomic_DNA"/>
</dbReference>
<sequence length="508" mass="54594">MKRDLFDVHVMVDWSSASTARTGKDSIWIAQARDSLQVSNPATRSHAMKIISGILDSATAQNQRVFLGFDFAFGYPQGLSQALGPQADWRDVWAMIAHEIEDADDNSNNRFDAAAAINQLFAADGPFWGNGLKRDIDGLPRKKPTGWGESLPQNLRQADEDAKAAQEVWKLSGAGSVGGQTLTGIARLEKLRHARGDLAIWPFQTLGEGRSHVAAEVFPSLIDIAQNEAEPRDKTQVETLARALQQLDRNGQLDAMMRAPSRNTIALKHEASIMGVAHQANVQRAVQSSTQKAPNLMRPYEKDPQAIYAASFATVRAEAKLDRFDAGMERLAIRLIHACGMIEVADRLAYSANAYAAGHEALKNGAPILCDCEMVGAGIIRRYLPKDNSVIVTLNDPRTPEHAKSIGNTRSAAAVDFWADHLEGAVVAIGNAPTALFHLLELIDQGAPKPAVILGFPVGFVGAAESKAELAAHPRGCDFVALRGRRGGSAIASAAVNALAVGLPEIGE</sequence>
<comment type="caution">
    <text evidence="6">The sequence shown here is derived from an EMBL/GenBank/DDBJ whole genome shotgun (WGS) entry which is preliminary data.</text>
</comment>
<dbReference type="Proteomes" id="UP000269689">
    <property type="component" value="Unassembled WGS sequence"/>
</dbReference>
<dbReference type="SUPFAM" id="SSF63965">
    <property type="entry name" value="Precorrin-8X methylmutase CbiC/CobH"/>
    <property type="match status" value="1"/>
</dbReference>
<gene>
    <name evidence="6" type="ORF">EDD53_2798</name>
</gene>
<keyword evidence="3" id="KW-0169">Cobalamin biosynthesis</keyword>
<protein>
    <submittedName>
        <fullName evidence="6">Precorrin-8X methylmutase</fullName>
    </submittedName>
</protein>
<dbReference type="InterPro" id="IPR003722">
    <property type="entry name" value="Cbl_synth_CobH/CbiC"/>
</dbReference>
<comment type="similarity">
    <text evidence="2">Belongs to the CobH/CbiC family.</text>
</comment>
<feature type="domain" description="Cobalamin biosynthesis precorrin-8X methylmutase CobH/CbiC" evidence="5">
    <location>
        <begin position="307"/>
        <end position="500"/>
    </location>
</feature>
<dbReference type="PANTHER" id="PTHR43588:SF1">
    <property type="entry name" value="COBALT-PRECORRIN-8 METHYLMUTASE"/>
    <property type="match status" value="1"/>
</dbReference>
<dbReference type="GO" id="GO:0016993">
    <property type="term" value="F:precorrin-8X methylmutase activity"/>
    <property type="evidence" value="ECO:0007669"/>
    <property type="project" value="InterPro"/>
</dbReference>
<dbReference type="NCBIfam" id="NF006136">
    <property type="entry name" value="PRK08285.1"/>
    <property type="match status" value="1"/>
</dbReference>
<evidence type="ECO:0000313" key="7">
    <source>
        <dbReference type="Proteomes" id="UP000269689"/>
    </source>
</evidence>
<dbReference type="AlphaFoldDB" id="A0A3N4U7X2"/>
<evidence type="ECO:0000256" key="4">
    <source>
        <dbReference type="ARBA" id="ARBA00023235"/>
    </source>
</evidence>
<proteinExistence type="inferred from homology"/>